<comment type="cofactor">
    <cofactor evidence="1">
        <name>Mg(2+)</name>
        <dbReference type="ChEBI" id="CHEBI:18420"/>
    </cofactor>
</comment>
<comment type="caution">
    <text evidence="15">The sequence shown here is derived from an EMBL/GenBank/DDBJ whole genome shotgun (WGS) entry which is preliminary data.</text>
</comment>
<evidence type="ECO:0000313" key="15">
    <source>
        <dbReference type="EMBL" id="CAH7684714.1"/>
    </source>
</evidence>
<name>A0AAV0BC19_PHAPC</name>
<gene>
    <name evidence="15" type="ORF">PPACK8108_LOCUS19120</name>
</gene>
<evidence type="ECO:0000256" key="10">
    <source>
        <dbReference type="ARBA" id="ARBA00022989"/>
    </source>
</evidence>
<evidence type="ECO:0000256" key="8">
    <source>
        <dbReference type="ARBA" id="ARBA00022824"/>
    </source>
</evidence>
<comment type="pathway">
    <text evidence="3">Protein modification; protein glycosylation.</text>
</comment>
<proteinExistence type="inferred from homology"/>
<dbReference type="GO" id="GO:0005789">
    <property type="term" value="C:endoplasmic reticulum membrane"/>
    <property type="evidence" value="ECO:0007669"/>
    <property type="project" value="UniProtKB-SubCell"/>
</dbReference>
<evidence type="ECO:0000256" key="4">
    <source>
        <dbReference type="ARBA" id="ARBA00005432"/>
    </source>
</evidence>
<dbReference type="Gene3D" id="3.40.1180.10">
    <property type="entry name" value="Decaprenyl diphosphate synthase-like"/>
    <property type="match status" value="1"/>
</dbReference>
<keyword evidence="11 14" id="KW-0472">Membrane</keyword>
<evidence type="ECO:0000256" key="11">
    <source>
        <dbReference type="ARBA" id="ARBA00023136"/>
    </source>
</evidence>
<comment type="catalytic activity">
    <reaction evidence="12">
        <text>n isopentenyl diphosphate + (2E,6E)-farnesyl diphosphate = a di-trans,poly-cis-polyprenyl diphosphate + n diphosphate</text>
        <dbReference type="Rhea" id="RHEA:53008"/>
        <dbReference type="Rhea" id="RHEA-COMP:19494"/>
        <dbReference type="ChEBI" id="CHEBI:33019"/>
        <dbReference type="ChEBI" id="CHEBI:128769"/>
        <dbReference type="ChEBI" id="CHEBI:136960"/>
        <dbReference type="ChEBI" id="CHEBI:175763"/>
        <dbReference type="EC" id="2.5.1.87"/>
    </reaction>
</comment>
<reference evidence="15" key="1">
    <citation type="submission" date="2022-06" db="EMBL/GenBank/DDBJ databases">
        <authorList>
            <consortium name="SYNGENTA / RWTH Aachen University"/>
        </authorList>
    </citation>
    <scope>NUCLEOTIDE SEQUENCE</scope>
</reference>
<feature type="transmembrane region" description="Helical" evidence="14">
    <location>
        <begin position="20"/>
        <end position="39"/>
    </location>
</feature>
<sequence length="388" mass="45562">MLRSLRVVVKIRPDELLRFLLLLVMIVSLHLIHLISNLIRLSVSILNNQILVKNYGPYQTQQRIDSLKRSGLLRKIPDHLAIVWVPLNPRLNLLISPTVWFKQRDQQERYLERIETVGMIRDIEHLIDWVKQFDEIRQITLYDERGLLKQNQKEIFNRLRIKSKFIKWLRVQDKTESEKYSFRSMNQLRGRPVKFEIKRSILNDDDEIVLGETGGLEYSDSDEILNKADPLTFKSELEKDLNRLQVNLIDKEQAHDNLKDLTIETLIILNNNSSSSNNRLKPLKGKRSMKLQNVKQGLVEERACKVLIDQFSTKAIGQRICNSSIDSPDFMMVLGGRSLRLRGFPPWQISFTEILHLRSYTILPFRLNLNQFLCGLRRFSNCEQRYGA</sequence>
<accession>A0AAV0BC19</accession>
<evidence type="ECO:0000256" key="6">
    <source>
        <dbReference type="ARBA" id="ARBA00022679"/>
    </source>
</evidence>
<dbReference type="GO" id="GO:0045547">
    <property type="term" value="F:ditrans,polycis-polyprenyl diphosphate synthase [(2E,6E)-farnesyl diphosphate specific] activity"/>
    <property type="evidence" value="ECO:0007669"/>
    <property type="project" value="UniProtKB-EC"/>
</dbReference>
<evidence type="ECO:0000256" key="1">
    <source>
        <dbReference type="ARBA" id="ARBA00001946"/>
    </source>
</evidence>
<dbReference type="GO" id="GO:1904423">
    <property type="term" value="C:dehydrodolichyl diphosphate synthase complex"/>
    <property type="evidence" value="ECO:0007669"/>
    <property type="project" value="InterPro"/>
</dbReference>
<evidence type="ECO:0000256" key="5">
    <source>
        <dbReference type="ARBA" id="ARBA00012596"/>
    </source>
</evidence>
<dbReference type="EMBL" id="CALTRL010005680">
    <property type="protein sequence ID" value="CAH7684714.1"/>
    <property type="molecule type" value="Genomic_DNA"/>
</dbReference>
<dbReference type="InterPro" id="IPR036424">
    <property type="entry name" value="UPP_synth-like_sf"/>
</dbReference>
<evidence type="ECO:0000256" key="12">
    <source>
        <dbReference type="ARBA" id="ARBA00047353"/>
    </source>
</evidence>
<dbReference type="Proteomes" id="UP001153365">
    <property type="component" value="Unassembled WGS sequence"/>
</dbReference>
<evidence type="ECO:0000256" key="3">
    <source>
        <dbReference type="ARBA" id="ARBA00004922"/>
    </source>
</evidence>
<evidence type="ECO:0000256" key="13">
    <source>
        <dbReference type="SAM" id="Coils"/>
    </source>
</evidence>
<feature type="coiled-coil region" evidence="13">
    <location>
        <begin position="234"/>
        <end position="261"/>
    </location>
</feature>
<evidence type="ECO:0000313" key="16">
    <source>
        <dbReference type="Proteomes" id="UP001153365"/>
    </source>
</evidence>
<protein>
    <recommendedName>
        <fullName evidence="5">ditrans,polycis-polyprenyl diphosphate synthase [(2E,6E)-farnesyldiphosphate specific]</fullName>
        <ecNumber evidence="5">2.5.1.87</ecNumber>
    </recommendedName>
</protein>
<dbReference type="AlphaFoldDB" id="A0AAV0BC19"/>
<evidence type="ECO:0000256" key="9">
    <source>
        <dbReference type="ARBA" id="ARBA00022842"/>
    </source>
</evidence>
<keyword evidence="6" id="KW-0808">Transferase</keyword>
<keyword evidence="7 14" id="KW-0812">Transmembrane</keyword>
<dbReference type="SUPFAM" id="SSF64005">
    <property type="entry name" value="Undecaprenyl diphosphate synthase"/>
    <property type="match status" value="1"/>
</dbReference>
<keyword evidence="9" id="KW-0460">Magnesium</keyword>
<evidence type="ECO:0000256" key="14">
    <source>
        <dbReference type="SAM" id="Phobius"/>
    </source>
</evidence>
<dbReference type="PANTHER" id="PTHR21528:SF0">
    <property type="entry name" value="DEHYDRODOLICHYL DIPHOSPHATE SYNTHASE COMPLEX SUBUNIT NUS1"/>
    <property type="match status" value="1"/>
</dbReference>
<dbReference type="PANTHER" id="PTHR21528">
    <property type="entry name" value="DEHYDRODOLICHYL DIPHOSPHATE SYNTHASE COMPLEX SUBUNIT NUS1"/>
    <property type="match status" value="1"/>
</dbReference>
<evidence type="ECO:0000256" key="7">
    <source>
        <dbReference type="ARBA" id="ARBA00022692"/>
    </source>
</evidence>
<dbReference type="EC" id="2.5.1.87" evidence="5"/>
<evidence type="ECO:0000256" key="2">
    <source>
        <dbReference type="ARBA" id="ARBA00004586"/>
    </source>
</evidence>
<dbReference type="InterPro" id="IPR038887">
    <property type="entry name" value="Nus1/NgBR"/>
</dbReference>
<keyword evidence="16" id="KW-1185">Reference proteome</keyword>
<comment type="similarity">
    <text evidence="4">Belongs to the UPP synthase family.</text>
</comment>
<keyword evidence="8" id="KW-0256">Endoplasmic reticulum</keyword>
<organism evidence="15 16">
    <name type="scientific">Phakopsora pachyrhizi</name>
    <name type="common">Asian soybean rust disease fungus</name>
    <dbReference type="NCBI Taxonomy" id="170000"/>
    <lineage>
        <taxon>Eukaryota</taxon>
        <taxon>Fungi</taxon>
        <taxon>Dikarya</taxon>
        <taxon>Basidiomycota</taxon>
        <taxon>Pucciniomycotina</taxon>
        <taxon>Pucciniomycetes</taxon>
        <taxon>Pucciniales</taxon>
        <taxon>Phakopsoraceae</taxon>
        <taxon>Phakopsora</taxon>
    </lineage>
</organism>
<comment type="subcellular location">
    <subcellularLocation>
        <location evidence="2">Endoplasmic reticulum membrane</location>
    </subcellularLocation>
</comment>
<keyword evidence="10 14" id="KW-1133">Transmembrane helix</keyword>
<keyword evidence="13" id="KW-0175">Coiled coil</keyword>